<gene>
    <name evidence="1" type="ORF">CFP56_040648</name>
</gene>
<dbReference type="AlphaFoldDB" id="A0AAW0IXK3"/>
<reference evidence="1 2" key="1">
    <citation type="journal article" date="2018" name="Sci. Data">
        <title>The draft genome sequence of cork oak.</title>
        <authorList>
            <person name="Ramos A.M."/>
            <person name="Usie A."/>
            <person name="Barbosa P."/>
            <person name="Barros P.M."/>
            <person name="Capote T."/>
            <person name="Chaves I."/>
            <person name="Simoes F."/>
            <person name="Abreu I."/>
            <person name="Carrasquinho I."/>
            <person name="Faro C."/>
            <person name="Guimaraes J.B."/>
            <person name="Mendonca D."/>
            <person name="Nobrega F."/>
            <person name="Rodrigues L."/>
            <person name="Saibo N.J.M."/>
            <person name="Varela M.C."/>
            <person name="Egas C."/>
            <person name="Matos J."/>
            <person name="Miguel C.M."/>
            <person name="Oliveira M.M."/>
            <person name="Ricardo C.P."/>
            <person name="Goncalves S."/>
        </authorList>
    </citation>
    <scope>NUCLEOTIDE SEQUENCE [LARGE SCALE GENOMIC DNA]</scope>
    <source>
        <strain evidence="2">cv. HL8</strain>
    </source>
</reference>
<sequence>MPICIHHQRRQKHVDPTLKRRFDSFYFFKFKGLFMGLLLKYILCFKNTLAYSLDYPLQVSVLSPANESILFHISADYTQCFCPKRRSQYTISGWLHEKGGCGMLRRRTCVEATKMRHCRDYGACVESLCNGENDTRTSDGVTSNVDSYDTLMFGLIFSRVLIIGIWEMHNIQKNCVII</sequence>
<proteinExistence type="predicted"/>
<accession>A0AAW0IXK3</accession>
<keyword evidence="2" id="KW-1185">Reference proteome</keyword>
<comment type="caution">
    <text evidence="1">The sequence shown here is derived from an EMBL/GenBank/DDBJ whole genome shotgun (WGS) entry which is preliminary data.</text>
</comment>
<name>A0AAW0IXK3_QUESU</name>
<evidence type="ECO:0000313" key="1">
    <source>
        <dbReference type="EMBL" id="KAK7819159.1"/>
    </source>
</evidence>
<organism evidence="1 2">
    <name type="scientific">Quercus suber</name>
    <name type="common">Cork oak</name>
    <dbReference type="NCBI Taxonomy" id="58331"/>
    <lineage>
        <taxon>Eukaryota</taxon>
        <taxon>Viridiplantae</taxon>
        <taxon>Streptophyta</taxon>
        <taxon>Embryophyta</taxon>
        <taxon>Tracheophyta</taxon>
        <taxon>Spermatophyta</taxon>
        <taxon>Magnoliopsida</taxon>
        <taxon>eudicotyledons</taxon>
        <taxon>Gunneridae</taxon>
        <taxon>Pentapetalae</taxon>
        <taxon>rosids</taxon>
        <taxon>fabids</taxon>
        <taxon>Fagales</taxon>
        <taxon>Fagaceae</taxon>
        <taxon>Quercus</taxon>
    </lineage>
</organism>
<dbReference type="Proteomes" id="UP000237347">
    <property type="component" value="Unassembled WGS sequence"/>
</dbReference>
<protein>
    <submittedName>
        <fullName evidence="1">Uncharacterized protein</fullName>
    </submittedName>
</protein>
<dbReference type="EMBL" id="PKMF04000795">
    <property type="protein sequence ID" value="KAK7819159.1"/>
    <property type="molecule type" value="Genomic_DNA"/>
</dbReference>
<evidence type="ECO:0000313" key="2">
    <source>
        <dbReference type="Proteomes" id="UP000237347"/>
    </source>
</evidence>